<evidence type="ECO:0000256" key="4">
    <source>
        <dbReference type="ARBA" id="ARBA00023163"/>
    </source>
</evidence>
<dbReference type="Pfam" id="PF00126">
    <property type="entry name" value="HTH_1"/>
    <property type="match status" value="1"/>
</dbReference>
<accession>A0ABU3VW24</accession>
<dbReference type="Proteomes" id="UP001269819">
    <property type="component" value="Unassembled WGS sequence"/>
</dbReference>
<proteinExistence type="inferred from homology"/>
<dbReference type="CDD" id="cd05466">
    <property type="entry name" value="PBP2_LTTR_substrate"/>
    <property type="match status" value="1"/>
</dbReference>
<evidence type="ECO:0000256" key="1">
    <source>
        <dbReference type="ARBA" id="ARBA00009437"/>
    </source>
</evidence>
<organism evidence="6 7">
    <name type="scientific">Marinobacter xestospongiae</name>
    <dbReference type="NCBI Taxonomy" id="994319"/>
    <lineage>
        <taxon>Bacteria</taxon>
        <taxon>Pseudomonadati</taxon>
        <taxon>Pseudomonadota</taxon>
        <taxon>Gammaproteobacteria</taxon>
        <taxon>Pseudomonadales</taxon>
        <taxon>Marinobacteraceae</taxon>
        <taxon>Marinobacter</taxon>
    </lineage>
</organism>
<comment type="caution">
    <text evidence="6">The sequence shown here is derived from an EMBL/GenBank/DDBJ whole genome shotgun (WGS) entry which is preliminary data.</text>
</comment>
<dbReference type="RefSeq" id="WP_316973239.1">
    <property type="nucleotide sequence ID" value="NZ_JAWIIJ010000004.1"/>
</dbReference>
<evidence type="ECO:0000256" key="2">
    <source>
        <dbReference type="ARBA" id="ARBA00023015"/>
    </source>
</evidence>
<dbReference type="InterPro" id="IPR005119">
    <property type="entry name" value="LysR_subst-bd"/>
</dbReference>
<dbReference type="InterPro" id="IPR036390">
    <property type="entry name" value="WH_DNA-bd_sf"/>
</dbReference>
<keyword evidence="7" id="KW-1185">Reference proteome</keyword>
<keyword evidence="3" id="KW-0238">DNA-binding</keyword>
<dbReference type="InterPro" id="IPR000847">
    <property type="entry name" value="LysR_HTH_N"/>
</dbReference>
<dbReference type="SUPFAM" id="SSF53850">
    <property type="entry name" value="Periplasmic binding protein-like II"/>
    <property type="match status" value="1"/>
</dbReference>
<dbReference type="InterPro" id="IPR036388">
    <property type="entry name" value="WH-like_DNA-bd_sf"/>
</dbReference>
<evidence type="ECO:0000313" key="7">
    <source>
        <dbReference type="Proteomes" id="UP001269819"/>
    </source>
</evidence>
<dbReference type="PROSITE" id="PS50931">
    <property type="entry name" value="HTH_LYSR"/>
    <property type="match status" value="1"/>
</dbReference>
<gene>
    <name evidence="6" type="ORF">RYS15_07265</name>
</gene>
<comment type="similarity">
    <text evidence="1">Belongs to the LysR transcriptional regulatory family.</text>
</comment>
<dbReference type="PANTHER" id="PTHR30419">
    <property type="entry name" value="HTH-TYPE TRANSCRIPTIONAL REGULATOR YBHD"/>
    <property type="match status" value="1"/>
</dbReference>
<dbReference type="Gene3D" id="1.10.10.10">
    <property type="entry name" value="Winged helix-like DNA-binding domain superfamily/Winged helix DNA-binding domain"/>
    <property type="match status" value="1"/>
</dbReference>
<dbReference type="PRINTS" id="PR00039">
    <property type="entry name" value="HTHLYSR"/>
</dbReference>
<evidence type="ECO:0000256" key="3">
    <source>
        <dbReference type="ARBA" id="ARBA00023125"/>
    </source>
</evidence>
<keyword evidence="4" id="KW-0804">Transcription</keyword>
<dbReference type="SUPFAM" id="SSF46785">
    <property type="entry name" value="Winged helix' DNA-binding domain"/>
    <property type="match status" value="1"/>
</dbReference>
<sequence length="315" mass="34129">MHIQLEKLRSFVLIAEEKNLTRAASRRHSTPAAVSTQLKQLEDSLGLQLFERSSRGMLLTEAGLTLLPLAYRILGNLAELETTARAIAGQRKRQLLLGLNALPELLRIETVLETTARELPDVSLVIKSSNSAEIQQLVQAGDLDVGFVYGGSDHRDLTRIVLGQIQVVTIAPLNGGPDYLPDSASELATLPWVSPSPACPYIDLMKEAMGGHYPAANLVATSDDEYSTIAMVKAGLGLGLVESHLAEMAAARHEIRLVPDTARPVALYLVVRQDRLQQIPELQGFTRLVEAQWLEDQQAPARNATPAVTPSGAPA</sequence>
<reference evidence="6 7" key="1">
    <citation type="submission" date="2023-10" db="EMBL/GenBank/DDBJ databases">
        <title>Characteristics and mechanism of a salt-tolerant marine origin heterotrophic nitrifying- aerobic denitrifying bacteria Marinobacter xestospongiae HN1.</title>
        <authorList>
            <person name="Qi R."/>
        </authorList>
    </citation>
    <scope>NUCLEOTIDE SEQUENCE [LARGE SCALE GENOMIC DNA]</scope>
    <source>
        <strain evidence="6 7">HN1</strain>
    </source>
</reference>
<dbReference type="InterPro" id="IPR050950">
    <property type="entry name" value="HTH-type_LysR_regulators"/>
</dbReference>
<evidence type="ECO:0000259" key="5">
    <source>
        <dbReference type="PROSITE" id="PS50931"/>
    </source>
</evidence>
<dbReference type="EMBL" id="JAWIIJ010000004">
    <property type="protein sequence ID" value="MDV2078477.1"/>
    <property type="molecule type" value="Genomic_DNA"/>
</dbReference>
<dbReference type="Pfam" id="PF03466">
    <property type="entry name" value="LysR_substrate"/>
    <property type="match status" value="1"/>
</dbReference>
<protein>
    <submittedName>
        <fullName evidence="6">LysR family transcriptional regulator</fullName>
    </submittedName>
</protein>
<dbReference type="Gene3D" id="3.40.190.10">
    <property type="entry name" value="Periplasmic binding protein-like II"/>
    <property type="match status" value="2"/>
</dbReference>
<keyword evidence="2" id="KW-0805">Transcription regulation</keyword>
<name>A0ABU3VW24_9GAMM</name>
<feature type="domain" description="HTH lysR-type" evidence="5">
    <location>
        <begin position="3"/>
        <end position="60"/>
    </location>
</feature>
<evidence type="ECO:0000313" key="6">
    <source>
        <dbReference type="EMBL" id="MDV2078477.1"/>
    </source>
</evidence>